<evidence type="ECO:0000256" key="6">
    <source>
        <dbReference type="ARBA" id="ARBA00022989"/>
    </source>
</evidence>
<evidence type="ECO:0000259" key="10">
    <source>
        <dbReference type="Pfam" id="PF00535"/>
    </source>
</evidence>
<evidence type="ECO:0000256" key="3">
    <source>
        <dbReference type="ARBA" id="ARBA00022679"/>
    </source>
</evidence>
<accession>A0ABW7IBC0</accession>
<dbReference type="Pfam" id="PF01762">
    <property type="entry name" value="Galactosyl_T"/>
    <property type="match status" value="1"/>
</dbReference>
<dbReference type="CDD" id="cd00761">
    <property type="entry name" value="Glyco_tranf_GTA_type"/>
    <property type="match status" value="2"/>
</dbReference>
<dbReference type="Gene3D" id="3.90.550.50">
    <property type="match status" value="1"/>
</dbReference>
<dbReference type="EMBL" id="JBIHMM010000004">
    <property type="protein sequence ID" value="MFH0255132.1"/>
    <property type="molecule type" value="Genomic_DNA"/>
</dbReference>
<dbReference type="PANTHER" id="PTHR22916">
    <property type="entry name" value="GLYCOSYLTRANSFERASE"/>
    <property type="match status" value="1"/>
</dbReference>
<keyword evidence="12" id="KW-1185">Reference proteome</keyword>
<dbReference type="GO" id="GO:0016757">
    <property type="term" value="F:glycosyltransferase activity"/>
    <property type="evidence" value="ECO:0007669"/>
    <property type="project" value="UniProtKB-KW"/>
</dbReference>
<evidence type="ECO:0000256" key="4">
    <source>
        <dbReference type="ARBA" id="ARBA00022692"/>
    </source>
</evidence>
<keyword evidence="5" id="KW-0735">Signal-anchor</keyword>
<comment type="subcellular location">
    <subcellularLocation>
        <location evidence="1">Golgi apparatus membrane</location>
        <topology evidence="1">Single-pass type II membrane protein</topology>
    </subcellularLocation>
</comment>
<keyword evidence="4" id="KW-0812">Transmembrane</keyword>
<name>A0ABW7IBC0_9RHOB</name>
<dbReference type="Proteomes" id="UP001607157">
    <property type="component" value="Unassembled WGS sequence"/>
</dbReference>
<dbReference type="InterPro" id="IPR001173">
    <property type="entry name" value="Glyco_trans_2-like"/>
</dbReference>
<dbReference type="PANTHER" id="PTHR22916:SF51">
    <property type="entry name" value="GLYCOSYLTRANSFERASE EPSH-RELATED"/>
    <property type="match status" value="1"/>
</dbReference>
<evidence type="ECO:0000313" key="12">
    <source>
        <dbReference type="Proteomes" id="UP001607157"/>
    </source>
</evidence>
<sequence length="1952" mass="214840">MTRRAPHAGPLVSVIVPIHNVATHVGKCIESLRAQILADFEAILIDDGSTDDSAARAAEAICGDCRFRLVRQANAGLSAARNAGLDLARGAFIAFLDSDDRLAPDFLSRLWRSLDETGADWAACGIQFSLPDGTGGRHSAIHGAPDMAWHGARRLYRFRDWCDVIPHFPSVWNKLYRRSLIDGLRFDEGTWFEDHAFFHAAAARTDHLLHLPEPLYIQTRDRSGQITSLDDDRVFEQLGVLDRLRGIFERSNRPGAQRALSRIATRLVFERSTILANPERRADFAAAAQRHFQTNGLTFEPNWDDDIAQSWRVEMEGDLPLTIVIAWNGEDTEALSNTARSLLQQTSPGHEVRLVCETFAAQRKAKAALPDLPSNWTITHSELPDEGAAFNHGLAHARGAFVVFLLAGDTLPPGNLLLRTEAMLRSEADFGFAPMRLVRQDDPQAIWHNGIHDMAPCPMGTPVAGEVSLTPAQALSLEAHASAKIFRRSFIEAHGIRFSEGPRSDWAPCLAAALLAERCIYLAEAGAEIPLIGDGFARWHRPEAPGMLRRSHAILVATLKATLPTHTRAALPSGWERRLFARALRERAYFGTSHSRRARMMLATHAALASARLGYGQDRAAGLDPQIGPKLAKVLRPRALIAEAIARAPVAAPQSARRLHALDGGQGALIDCRADLSGGAHANITFAARSDGPALLHISIRPQEGVVVFNDQRSDLTWRREHRCAATFEQITTRLSIRFDDRQLCVSLDEREIFGSTKGPLPRRRRFAGLHEATGFEIGGGVHVSTVLCPLETGGGISLDARLDLRVPEHFGATHLCDAHGTALEIDPAPGRNGGRAMLPGRLWQHVGEEDPLVISAKGMAHEPPFCITRAEIAARIDALLRLPLAVEDSALCLTILEHMRNADLRPRLSEEAGRRADEIARHFGLSEFLAAAPSIRLAPSRPPPVPQNRLRAEIDSAVARLAQSQIAPKGQRPDPLAIVADTEISAAATIPYFLQLTEFFCLSGNDFDGLHEIAATRCLLPLAPPPGRWALSASLPFSMMAKRYTDVSDALHAMAGPSDEWIVTPAIGWTLQRAFEDRTLPEDSLGWITAAFLEFLTAQASGYWDRAHCRELTLAAAQIVKRRRRLPRPLRDETMHRLGRIYALSPVFWSALEGETLPREMTKLRGAFAAMSSGETTNKALATFDAADAIDAPRLRRELSDPSRAPTGDVLRHMAFPGSCDLPDRAADTLPERLAELYPETPRAPQLAAQHIAADLARRSLDEQRLIPGLLGALAPLCDAASHHLGIGIALSVIAGFRDTNAADVATLATWSASRMDKAGDTACRAATALEGPARRLLRMSAPPAALRHLLDQLDRLDVAPSGSDAGGLPDGAPLFDTLVVVFSCRPYLETRIPALRSGWLSLLEPLGIPFIVVVGGGDGTLEGDILHLDAPDDYEGLPQKTLAAIDWVHRNTRFGHMLKIDDDCFLNAPLFFGALTYRKFDYHGRRLHRVPGQLDRVWHQAKSTSERGRMDLDKSPEPSEYADGGSGYTLSRRGMRAALDAAASAEGRRLIAAAFMEDKMLGDLLAMRDIRVSQEEYRVSIRRRAHPKAIPVASWLNSFFPSRSAPVHLVHLDTHLDQRDALKRLSAPGLWPRKIWPSYQNARLGYQSNALELVSGEASVRAARDAPVAVVACMRNEMFMLPHFLAHYRRLGVEAFLIADNSSVDGTLEYLADQPDVALFSVDTDYRLSHYGVAWQQAMLAAFRVGKWSLIADADELLVWQENRDQTLQDLLAGAAFKNADAARVFMLDMYPGGPLEKADFASGDPFAEAGYADAEPFLRNTLGRGPFSDQPCWTSALRHRLIPASPQNLFVAQKLALLKYQPWMRLSAGLHFVGGTRVAERELIFGHFKYNSDFRRKAQAEVARGQHFNDAEEYRKYLALASEGRSVIYDADLSMRWSDVPFVRRRLGS</sequence>
<evidence type="ECO:0000256" key="1">
    <source>
        <dbReference type="ARBA" id="ARBA00004323"/>
    </source>
</evidence>
<dbReference type="EC" id="2.4.-.-" evidence="11"/>
<keyword evidence="2 11" id="KW-0328">Glycosyltransferase</keyword>
<keyword evidence="8" id="KW-0472">Membrane</keyword>
<evidence type="ECO:0000313" key="11">
    <source>
        <dbReference type="EMBL" id="MFH0255132.1"/>
    </source>
</evidence>
<evidence type="ECO:0000256" key="8">
    <source>
        <dbReference type="ARBA" id="ARBA00023136"/>
    </source>
</evidence>
<feature type="region of interest" description="Disordered" evidence="9">
    <location>
        <begin position="1502"/>
        <end position="1529"/>
    </location>
</feature>
<evidence type="ECO:0000256" key="9">
    <source>
        <dbReference type="SAM" id="MobiDB-lite"/>
    </source>
</evidence>
<proteinExistence type="predicted"/>
<keyword evidence="3 11" id="KW-0808">Transferase</keyword>
<dbReference type="Pfam" id="PF00535">
    <property type="entry name" value="Glycos_transf_2"/>
    <property type="match status" value="1"/>
</dbReference>
<evidence type="ECO:0000256" key="5">
    <source>
        <dbReference type="ARBA" id="ARBA00022968"/>
    </source>
</evidence>
<protein>
    <submittedName>
        <fullName evidence="11">Glycosyltransferase</fullName>
        <ecNumber evidence="11">2.4.-.-</ecNumber>
    </submittedName>
</protein>
<organism evidence="11 12">
    <name type="scientific">Roseovarius aquimarinus</name>
    <dbReference type="NCBI Taxonomy" id="1229156"/>
    <lineage>
        <taxon>Bacteria</taxon>
        <taxon>Pseudomonadati</taxon>
        <taxon>Pseudomonadota</taxon>
        <taxon>Alphaproteobacteria</taxon>
        <taxon>Rhodobacterales</taxon>
        <taxon>Roseobacteraceae</taxon>
        <taxon>Roseovarius</taxon>
    </lineage>
</organism>
<feature type="compositionally biased region" description="Basic and acidic residues" evidence="9">
    <location>
        <begin position="1506"/>
        <end position="1519"/>
    </location>
</feature>
<gene>
    <name evidence="11" type="ORF">ACGRVM_14595</name>
</gene>
<dbReference type="Gene3D" id="2.60.120.200">
    <property type="match status" value="1"/>
</dbReference>
<dbReference type="RefSeq" id="WP_377172501.1">
    <property type="nucleotide sequence ID" value="NZ_JBHTJC010000004.1"/>
</dbReference>
<keyword evidence="7" id="KW-0333">Golgi apparatus</keyword>
<comment type="caution">
    <text evidence="11">The sequence shown here is derived from an EMBL/GenBank/DDBJ whole genome shotgun (WGS) entry which is preliminary data.</text>
</comment>
<evidence type="ECO:0000256" key="2">
    <source>
        <dbReference type="ARBA" id="ARBA00022676"/>
    </source>
</evidence>
<reference evidence="11 12" key="1">
    <citation type="submission" date="2024-10" db="EMBL/GenBank/DDBJ databases">
        <authorList>
            <person name="Yang X.-N."/>
        </authorList>
    </citation>
    <scope>NUCLEOTIDE SEQUENCE [LARGE SCALE GENOMIC DNA]</scope>
    <source>
        <strain evidence="11 12">CAU 1059</strain>
    </source>
</reference>
<dbReference type="InterPro" id="IPR002659">
    <property type="entry name" value="Glyco_trans_31"/>
</dbReference>
<evidence type="ECO:0000256" key="7">
    <source>
        <dbReference type="ARBA" id="ARBA00023034"/>
    </source>
</evidence>
<dbReference type="InterPro" id="IPR029044">
    <property type="entry name" value="Nucleotide-diphossugar_trans"/>
</dbReference>
<dbReference type="SUPFAM" id="SSF53448">
    <property type="entry name" value="Nucleotide-diphospho-sugar transferases"/>
    <property type="match status" value="2"/>
</dbReference>
<keyword evidence="6" id="KW-1133">Transmembrane helix</keyword>
<dbReference type="Pfam" id="PF13704">
    <property type="entry name" value="Glyco_tranf_2_4"/>
    <property type="match status" value="1"/>
</dbReference>
<dbReference type="Gene3D" id="3.90.550.10">
    <property type="entry name" value="Spore Coat Polysaccharide Biosynthesis Protein SpsA, Chain A"/>
    <property type="match status" value="2"/>
</dbReference>
<feature type="domain" description="Glycosyltransferase 2-like" evidence="10">
    <location>
        <begin position="13"/>
        <end position="182"/>
    </location>
</feature>